<dbReference type="Gene3D" id="3.40.50.1820">
    <property type="entry name" value="alpha/beta hydrolase"/>
    <property type="match status" value="1"/>
</dbReference>
<sequence>MSSQQTPLAFAVAQWLQQSSASVPADQKAKLQQAAKSVSEAFGVDTSSAEQQAQYGSGPGLQAIFDIFLKTQAKMGGAAAPAAPAPAASSSSAPTSAATPSDEDLAKAEQLKAEGNKAMSAKDYGAAIEAYGKAIELNPNSPVYFSNRAAAFSQIGQHESAIDDAKQASKIDPKFGKAYSRLGHALFSSGRYEEAVEAYQKGVEVDPTNEVLKKGLAASKEQVSLSSSSSANTASRDAVASPSATDAGAGAGAGAGGFPNIGGGAGGMPDLAAMMNNPMIAQMAQNLMSNPDSLASLMNNPMLRQAAERFGAGGGMPDMSTMMNDPAMREMARNFMGGAGGAGRGGSPSIRVLYFAAARTTIGLSSETLSLPSTPFPLSSLVSLIANKYSEQGAEAVLRTCRWSVDNTLIEIDEIQEWTLQGGEEVAAIPPGIEVDATKTEKAKKPLLSSPALSKFSAHHFSPSPNGVDSNLLILLHGLGDSDTGFFSLGQNLQRTLPQTAVLTLQAPLAVPFLDGPHWMWYPSFDQFGELLTKPNPTQTVKDLIAILEHLVSQCGWLSSSIHIFGFGQGATVALETLVRWSSTHPQPLGSIVSVSGTLLSHPTHQPSSSSSTPVLQIYRSHNEPSNTRWASHRKSTSSLTLHRLPLATGGVEEAMLKGQQWDCVMEFWSKFLRNRSSWELQGSVVQL</sequence>
<evidence type="ECO:0000256" key="1">
    <source>
        <dbReference type="ARBA" id="ARBA00008175"/>
    </source>
</evidence>
<feature type="repeat" description="TPR" evidence="4">
    <location>
        <begin position="176"/>
        <end position="209"/>
    </location>
</feature>
<evidence type="ECO:0000256" key="2">
    <source>
        <dbReference type="ARBA" id="ARBA00022737"/>
    </source>
</evidence>
<dbReference type="GO" id="GO:0060090">
    <property type="term" value="F:molecular adaptor activity"/>
    <property type="evidence" value="ECO:0007669"/>
    <property type="project" value="TreeGrafter"/>
</dbReference>
<feature type="repeat" description="TPR" evidence="4">
    <location>
        <begin position="108"/>
        <end position="141"/>
    </location>
</feature>
<dbReference type="InterPro" id="IPR016155">
    <property type="entry name" value="Mopterin_synth/thiamin_S_b"/>
</dbReference>
<evidence type="ECO:0000313" key="7">
    <source>
        <dbReference type="EMBL" id="CDR99312.1"/>
    </source>
</evidence>
<dbReference type="Proteomes" id="UP000242770">
    <property type="component" value="Unassembled WGS sequence"/>
</dbReference>
<accession>A0A0F7RXF2</accession>
<comment type="similarity">
    <text evidence="1">Belongs to the SGT family.</text>
</comment>
<dbReference type="SUPFAM" id="SSF54285">
    <property type="entry name" value="MoaD/ThiS"/>
    <property type="match status" value="1"/>
</dbReference>
<dbReference type="Gene3D" id="3.10.20.30">
    <property type="match status" value="1"/>
</dbReference>
<dbReference type="GO" id="GO:0072380">
    <property type="term" value="C:TRC complex"/>
    <property type="evidence" value="ECO:0007669"/>
    <property type="project" value="TreeGrafter"/>
</dbReference>
<dbReference type="InterPro" id="IPR011990">
    <property type="entry name" value="TPR-like_helical_dom_sf"/>
</dbReference>
<feature type="compositionally biased region" description="Low complexity" evidence="5">
    <location>
        <begin position="222"/>
        <end position="238"/>
    </location>
</feature>
<dbReference type="SUPFAM" id="SSF53474">
    <property type="entry name" value="alpha/beta-Hydrolases"/>
    <property type="match status" value="1"/>
</dbReference>
<keyword evidence="2" id="KW-0677">Repeat</keyword>
<feature type="region of interest" description="Disordered" evidence="5">
    <location>
        <begin position="34"/>
        <end position="55"/>
    </location>
</feature>
<dbReference type="EMBL" id="CCFA01000955">
    <property type="protein sequence ID" value="CDR99312.1"/>
    <property type="molecule type" value="Genomic_DNA"/>
</dbReference>
<dbReference type="FunFam" id="1.25.40.10:FF:000207">
    <property type="entry name" value="Small glutamine-rich tetratricopeptide repeat-containing protein"/>
    <property type="match status" value="1"/>
</dbReference>
<dbReference type="InterPro" id="IPR019734">
    <property type="entry name" value="TPR_rpt"/>
</dbReference>
<feature type="compositionally biased region" description="Polar residues" evidence="5">
    <location>
        <begin position="45"/>
        <end position="55"/>
    </location>
</feature>
<dbReference type="SMART" id="SM00028">
    <property type="entry name" value="TPR"/>
    <property type="match status" value="3"/>
</dbReference>
<dbReference type="CDD" id="cd00754">
    <property type="entry name" value="Ubl_MoaD"/>
    <property type="match status" value="1"/>
</dbReference>
<evidence type="ECO:0000256" key="5">
    <source>
        <dbReference type="SAM" id="MobiDB-lite"/>
    </source>
</evidence>
<dbReference type="InterPro" id="IPR047150">
    <property type="entry name" value="SGT"/>
</dbReference>
<dbReference type="Pfam" id="PF13414">
    <property type="entry name" value="TPR_11"/>
    <property type="match status" value="1"/>
</dbReference>
<evidence type="ECO:0000256" key="4">
    <source>
        <dbReference type="PROSITE-ProRule" id="PRU00339"/>
    </source>
</evidence>
<dbReference type="InterPro" id="IPR003140">
    <property type="entry name" value="PLipase/COase/thioEstase"/>
</dbReference>
<gene>
    <name evidence="7" type="primary">SSCI18300.1</name>
</gene>
<dbReference type="GO" id="GO:0016020">
    <property type="term" value="C:membrane"/>
    <property type="evidence" value="ECO:0007669"/>
    <property type="project" value="TreeGrafter"/>
</dbReference>
<organism evidence="7 8">
    <name type="scientific">Sporisorium scitamineum</name>
    <dbReference type="NCBI Taxonomy" id="49012"/>
    <lineage>
        <taxon>Eukaryota</taxon>
        <taxon>Fungi</taxon>
        <taxon>Dikarya</taxon>
        <taxon>Basidiomycota</taxon>
        <taxon>Ustilaginomycotina</taxon>
        <taxon>Ustilaginomycetes</taxon>
        <taxon>Ustilaginales</taxon>
        <taxon>Ustilaginaceae</taxon>
        <taxon>Sporisorium</taxon>
    </lineage>
</organism>
<dbReference type="GO" id="GO:0006620">
    <property type="term" value="P:post-translational protein targeting to endoplasmic reticulum membrane"/>
    <property type="evidence" value="ECO:0007669"/>
    <property type="project" value="TreeGrafter"/>
</dbReference>
<protein>
    <recommendedName>
        <fullName evidence="6">Phospholipase/carboxylesterase/thioesterase domain-containing protein</fullName>
    </recommendedName>
</protein>
<name>A0A0F7RXF2_9BASI</name>
<dbReference type="STRING" id="49012.A0A0F7RXF2"/>
<dbReference type="SUPFAM" id="SSF48452">
    <property type="entry name" value="TPR-like"/>
    <property type="match status" value="1"/>
</dbReference>
<feature type="region of interest" description="Disordered" evidence="5">
    <location>
        <begin position="80"/>
        <end position="106"/>
    </location>
</feature>
<evidence type="ECO:0000256" key="3">
    <source>
        <dbReference type="ARBA" id="ARBA00022803"/>
    </source>
</evidence>
<dbReference type="Pfam" id="PF00515">
    <property type="entry name" value="TPR_1"/>
    <property type="match status" value="1"/>
</dbReference>
<keyword evidence="3 4" id="KW-0802">TPR repeat</keyword>
<feature type="region of interest" description="Disordered" evidence="5">
    <location>
        <begin position="222"/>
        <end position="250"/>
    </location>
</feature>
<feature type="domain" description="Phospholipase/carboxylesterase/thioesterase" evidence="6">
    <location>
        <begin position="465"/>
        <end position="624"/>
    </location>
</feature>
<reference evidence="8" key="1">
    <citation type="submission" date="2014-06" db="EMBL/GenBank/DDBJ databases">
        <authorList>
            <person name="Berkman P.J."/>
        </authorList>
    </citation>
    <scope>NUCLEOTIDE SEQUENCE [LARGE SCALE GENOMIC DNA]</scope>
</reference>
<evidence type="ECO:0000259" key="6">
    <source>
        <dbReference type="Pfam" id="PF02230"/>
    </source>
</evidence>
<dbReference type="PANTHER" id="PTHR45831:SF2">
    <property type="entry name" value="LD24721P"/>
    <property type="match status" value="1"/>
</dbReference>
<dbReference type="PANTHER" id="PTHR45831">
    <property type="entry name" value="LD24721P"/>
    <property type="match status" value="1"/>
</dbReference>
<dbReference type="AlphaFoldDB" id="A0A0F7RXF2"/>
<dbReference type="GO" id="GO:0016787">
    <property type="term" value="F:hydrolase activity"/>
    <property type="evidence" value="ECO:0007669"/>
    <property type="project" value="InterPro"/>
</dbReference>
<dbReference type="PROSITE" id="PS50005">
    <property type="entry name" value="TPR"/>
    <property type="match status" value="2"/>
</dbReference>
<dbReference type="InterPro" id="IPR012675">
    <property type="entry name" value="Beta-grasp_dom_sf"/>
</dbReference>
<dbReference type="Gene3D" id="1.25.40.10">
    <property type="entry name" value="Tetratricopeptide repeat domain"/>
    <property type="match status" value="1"/>
</dbReference>
<keyword evidence="8" id="KW-1185">Reference proteome</keyword>
<dbReference type="InterPro" id="IPR029058">
    <property type="entry name" value="AB_hydrolase_fold"/>
</dbReference>
<feature type="compositionally biased region" description="Low complexity" evidence="5">
    <location>
        <begin position="80"/>
        <end position="100"/>
    </location>
</feature>
<dbReference type="Pfam" id="PF02230">
    <property type="entry name" value="Abhydrolase_2"/>
    <property type="match status" value="1"/>
</dbReference>
<proteinExistence type="inferred from homology"/>
<dbReference type="PROSITE" id="PS50293">
    <property type="entry name" value="TPR_REGION"/>
    <property type="match status" value="1"/>
</dbReference>
<evidence type="ECO:0000313" key="8">
    <source>
        <dbReference type="Proteomes" id="UP000242770"/>
    </source>
</evidence>